<reference evidence="3" key="1">
    <citation type="submission" date="2022-11" db="UniProtKB">
        <authorList>
            <consortium name="WormBaseParasite"/>
        </authorList>
    </citation>
    <scope>IDENTIFICATION</scope>
</reference>
<dbReference type="SMART" id="SM01041">
    <property type="entry name" value="BRO1"/>
    <property type="match status" value="1"/>
</dbReference>
<organism evidence="2 3">
    <name type="scientific">Meloidogyne javanica</name>
    <name type="common">Root-knot nematode worm</name>
    <dbReference type="NCBI Taxonomy" id="6303"/>
    <lineage>
        <taxon>Eukaryota</taxon>
        <taxon>Metazoa</taxon>
        <taxon>Ecdysozoa</taxon>
        <taxon>Nematoda</taxon>
        <taxon>Chromadorea</taxon>
        <taxon>Rhabditida</taxon>
        <taxon>Tylenchina</taxon>
        <taxon>Tylenchomorpha</taxon>
        <taxon>Tylenchoidea</taxon>
        <taxon>Meloidogynidae</taxon>
        <taxon>Meloidogyninae</taxon>
        <taxon>Meloidogyne</taxon>
        <taxon>Meloidogyne incognita group</taxon>
    </lineage>
</organism>
<dbReference type="GO" id="GO:0032456">
    <property type="term" value="P:endocytic recycling"/>
    <property type="evidence" value="ECO:0007669"/>
    <property type="project" value="TreeGrafter"/>
</dbReference>
<dbReference type="InterPro" id="IPR038499">
    <property type="entry name" value="BRO1_sf"/>
</dbReference>
<dbReference type="GO" id="GO:0043328">
    <property type="term" value="P:protein transport to vacuole involved in ubiquitin-dependent protein catabolic process via the multivesicular body sorting pathway"/>
    <property type="evidence" value="ECO:0007669"/>
    <property type="project" value="TreeGrafter"/>
</dbReference>
<dbReference type="PANTHER" id="PTHR23030:SF30">
    <property type="entry name" value="TYROSINE-PROTEIN PHOSPHATASE NON-RECEPTOR TYPE 23"/>
    <property type="match status" value="1"/>
</dbReference>
<dbReference type="Gene3D" id="1.25.40.280">
    <property type="entry name" value="alix/aip1 like domains"/>
    <property type="match status" value="1"/>
</dbReference>
<dbReference type="GO" id="GO:0045022">
    <property type="term" value="P:early endosome to late endosome transport"/>
    <property type="evidence" value="ECO:0007669"/>
    <property type="project" value="TreeGrafter"/>
</dbReference>
<name>A0A915M686_MELJA</name>
<keyword evidence="2" id="KW-1185">Reference proteome</keyword>
<dbReference type="WBParaSite" id="scaffold2879_cov178.g5606">
    <property type="protein sequence ID" value="scaffold2879_cov178.g5606"/>
    <property type="gene ID" value="scaffold2879_cov178.g5606"/>
</dbReference>
<dbReference type="PROSITE" id="PS51180">
    <property type="entry name" value="BRO1"/>
    <property type="match status" value="1"/>
</dbReference>
<dbReference type="GO" id="GO:0005768">
    <property type="term" value="C:endosome"/>
    <property type="evidence" value="ECO:0007669"/>
    <property type="project" value="TreeGrafter"/>
</dbReference>
<sequence>MEGMPRAPMVAPDMRYIASHFHDNPNKYDSSLDELEHLRTVVSHCRADVEAICISKRYFAQLSMMKKRFPMEEHDPILIPFAWTDRGFDLMNQVIYEDVNFEMCCVMLNIGVAHALVAADESRLEMDSIKNAFMHFQWASWPLQYLRDHMGASRFTLSDFESPYLTFYLNIFLAQAQECMLEKSMIDHRKPVVIARVALQTHVMYRNCEAYLKASGISDLLSSSKYSELERFCTTKSFLYSALYNYYLGQQAEDEKQSGTRLFYFSRALDLIKLAQKAVEKEKKKQQLGETVQFAFDVILLCEENARKENNFIYHERIPQEEELTKYEGVMMVKPLSFDPCDPSIAGDDLFRELLPNDVVKTISLYSEEKNKFKREILDLVAQKDSELE</sequence>
<dbReference type="Proteomes" id="UP000887561">
    <property type="component" value="Unplaced"/>
</dbReference>
<proteinExistence type="predicted"/>
<accession>A0A915M686</accession>
<dbReference type="PANTHER" id="PTHR23030">
    <property type="entry name" value="PCD6 INTERACTING PROTEIN-RELATED"/>
    <property type="match status" value="1"/>
</dbReference>
<dbReference type="InterPro" id="IPR004328">
    <property type="entry name" value="BRO1_dom"/>
</dbReference>
<dbReference type="AlphaFoldDB" id="A0A915M686"/>
<evidence type="ECO:0000313" key="3">
    <source>
        <dbReference type="WBParaSite" id="scaffold2879_cov178.g5606"/>
    </source>
</evidence>
<evidence type="ECO:0000313" key="2">
    <source>
        <dbReference type="Proteomes" id="UP000887561"/>
    </source>
</evidence>
<protein>
    <submittedName>
        <fullName evidence="3">BRO1 domain-containing protein</fullName>
    </submittedName>
</protein>
<feature type="domain" description="BRO1" evidence="1">
    <location>
        <begin position="1"/>
        <end position="388"/>
    </location>
</feature>
<evidence type="ECO:0000259" key="1">
    <source>
        <dbReference type="PROSITE" id="PS51180"/>
    </source>
</evidence>
<dbReference type="Pfam" id="PF03097">
    <property type="entry name" value="BRO1"/>
    <property type="match status" value="1"/>
</dbReference>